<feature type="signal peptide" evidence="1">
    <location>
        <begin position="1"/>
        <end position="16"/>
    </location>
</feature>
<name>A0A6P8I3E8_ACTTE</name>
<keyword evidence="2" id="KW-1185">Reference proteome</keyword>
<sequence>MKSVFLVLCFIGATLAFEECSSGSECGKDRCCLFNKVCFPKLPKYAPCNTKSAQKCGCKDGLSCKVTRELTIAGNLIQIKQCMPANEDIKVEKLTNQDVQETLQPGSTNPAPNPAGRFYPGKKCQNASDCFWPNTCCLFESRCGFKLPKYFTCYFTSKHKCDCMNGYVCKTTTTVMLPVVGTPFPIKQCVPTSDA</sequence>
<dbReference type="GO" id="GO:0016042">
    <property type="term" value="P:lipid catabolic process"/>
    <property type="evidence" value="ECO:0007669"/>
    <property type="project" value="InterPro"/>
</dbReference>
<dbReference type="InterPro" id="IPR001981">
    <property type="entry name" value="Colipase"/>
</dbReference>
<dbReference type="OrthoDB" id="5982941at2759"/>
<accession>A0A6P8I3E8</accession>
<proteinExistence type="predicted"/>
<dbReference type="PANTHER" id="PTHR10041:SF5">
    <property type="entry name" value="LEUCINE-RICH COLIPASE-LIKE PROTEIN 1"/>
    <property type="match status" value="1"/>
</dbReference>
<dbReference type="Proteomes" id="UP000515163">
    <property type="component" value="Unplaced"/>
</dbReference>
<gene>
    <name evidence="3" type="primary">LOC116295612</name>
</gene>
<dbReference type="GO" id="GO:0005576">
    <property type="term" value="C:extracellular region"/>
    <property type="evidence" value="ECO:0007669"/>
    <property type="project" value="InterPro"/>
</dbReference>
<dbReference type="RefSeq" id="XP_031559350.1">
    <property type="nucleotide sequence ID" value="XM_031703490.1"/>
</dbReference>
<dbReference type="GO" id="GO:0008047">
    <property type="term" value="F:enzyme activator activity"/>
    <property type="evidence" value="ECO:0007669"/>
    <property type="project" value="InterPro"/>
</dbReference>
<dbReference type="PANTHER" id="PTHR10041">
    <property type="entry name" value="COLIPASE"/>
    <property type="match status" value="1"/>
</dbReference>
<protein>
    <submittedName>
        <fullName evidence="3">Uncharacterized protein LOC116295612</fullName>
    </submittedName>
</protein>
<dbReference type="GeneID" id="116295612"/>
<dbReference type="KEGG" id="aten:116295612"/>
<feature type="chain" id="PRO_5028433534" evidence="1">
    <location>
        <begin position="17"/>
        <end position="195"/>
    </location>
</feature>
<evidence type="ECO:0000313" key="3">
    <source>
        <dbReference type="RefSeq" id="XP_031559350.1"/>
    </source>
</evidence>
<evidence type="ECO:0000256" key="1">
    <source>
        <dbReference type="SAM" id="SignalP"/>
    </source>
</evidence>
<evidence type="ECO:0000313" key="2">
    <source>
        <dbReference type="Proteomes" id="UP000515163"/>
    </source>
</evidence>
<dbReference type="GO" id="GO:0007586">
    <property type="term" value="P:digestion"/>
    <property type="evidence" value="ECO:0007669"/>
    <property type="project" value="InterPro"/>
</dbReference>
<reference evidence="3" key="1">
    <citation type="submission" date="2025-08" db="UniProtKB">
        <authorList>
            <consortium name="RefSeq"/>
        </authorList>
    </citation>
    <scope>IDENTIFICATION</scope>
    <source>
        <tissue evidence="3">Tentacle</tissue>
    </source>
</reference>
<dbReference type="InParanoid" id="A0A6P8I3E8"/>
<keyword evidence="1" id="KW-0732">Signal</keyword>
<dbReference type="AlphaFoldDB" id="A0A6P8I3E8"/>
<organism evidence="2 3">
    <name type="scientific">Actinia tenebrosa</name>
    <name type="common">Australian red waratah sea anemone</name>
    <dbReference type="NCBI Taxonomy" id="6105"/>
    <lineage>
        <taxon>Eukaryota</taxon>
        <taxon>Metazoa</taxon>
        <taxon>Cnidaria</taxon>
        <taxon>Anthozoa</taxon>
        <taxon>Hexacorallia</taxon>
        <taxon>Actiniaria</taxon>
        <taxon>Actiniidae</taxon>
        <taxon>Actinia</taxon>
    </lineage>
</organism>